<protein>
    <recommendedName>
        <fullName evidence="6">DUF2207 domain-containing protein</fullName>
    </recommendedName>
</protein>
<feature type="transmembrane region" description="Helical" evidence="1">
    <location>
        <begin position="554"/>
        <end position="574"/>
    </location>
</feature>
<keyword evidence="1" id="KW-0812">Transmembrane</keyword>
<feature type="domain" description="Predicted membrane protein YciQ-like C-terminal" evidence="3">
    <location>
        <begin position="352"/>
        <end position="635"/>
    </location>
</feature>
<feature type="transmembrane region" description="Helical" evidence="1">
    <location>
        <begin position="527"/>
        <end position="548"/>
    </location>
</feature>
<reference evidence="4 5" key="1">
    <citation type="submission" date="2012-01" db="EMBL/GenBank/DDBJ databases">
        <title>The Genome Sequence of Scardovia wiggsiae F0424.</title>
        <authorList>
            <consortium name="The Broad Institute Genome Sequencing Platform"/>
            <person name="Earl A."/>
            <person name="Ward D."/>
            <person name="Feldgarden M."/>
            <person name="Gevers D."/>
            <person name="Izard J."/>
            <person name="Ganesan A."/>
            <person name="Baranova O.V."/>
            <person name="Blanton J.M."/>
            <person name="Tanner A.C."/>
            <person name="Mathney J."/>
            <person name="Dewhirst F.E."/>
            <person name="Young S.K."/>
            <person name="Zeng Q."/>
            <person name="Gargeya S."/>
            <person name="Fitzgerald M."/>
            <person name="Haas B."/>
            <person name="Abouelleil A."/>
            <person name="Alvarado L."/>
            <person name="Arachchi H.M."/>
            <person name="Berlin A."/>
            <person name="Chapman S.B."/>
            <person name="Gearin G."/>
            <person name="Goldberg J."/>
            <person name="Griggs A."/>
            <person name="Gujja S."/>
            <person name="Hansen M."/>
            <person name="Heiman D."/>
            <person name="Howarth C."/>
            <person name="Larimer J."/>
            <person name="Lui A."/>
            <person name="MacDonald P.J.P."/>
            <person name="McCowen C."/>
            <person name="Montmayeur A."/>
            <person name="Murphy C."/>
            <person name="Neiman D."/>
            <person name="Pearson M."/>
            <person name="Priest M."/>
            <person name="Roberts A."/>
            <person name="Saif S."/>
            <person name="Shea T."/>
            <person name="Sisk P."/>
            <person name="Stolte C."/>
            <person name="Sykes S."/>
            <person name="Wortman J."/>
            <person name="Nusbaum C."/>
            <person name="Birren B."/>
        </authorList>
    </citation>
    <scope>NUCLEOTIDE SEQUENCE [LARGE SCALE GENOMIC DNA]</scope>
    <source>
        <strain evidence="4 5">F0424</strain>
    </source>
</reference>
<evidence type="ECO:0000259" key="3">
    <source>
        <dbReference type="Pfam" id="PF20990"/>
    </source>
</evidence>
<dbReference type="HOGENOM" id="CLU_022361_0_0_11"/>
<dbReference type="PROSITE" id="PS51257">
    <property type="entry name" value="PROKAR_LIPOPROTEIN"/>
    <property type="match status" value="1"/>
</dbReference>
<keyword evidence="1" id="KW-0472">Membrane</keyword>
<dbReference type="Pfam" id="PF20990">
    <property type="entry name" value="DUF2207_C"/>
    <property type="match status" value="1"/>
</dbReference>
<gene>
    <name evidence="4" type="ORF">HMPREF9156_00624</name>
</gene>
<feature type="transmembrane region" description="Helical" evidence="1">
    <location>
        <begin position="313"/>
        <end position="340"/>
    </location>
</feature>
<dbReference type="STRING" id="857290.HMPREF9156_00624"/>
<dbReference type="eggNOG" id="COG4907">
    <property type="taxonomic scope" value="Bacteria"/>
</dbReference>
<dbReference type="AlphaFoldDB" id="J0D5C7"/>
<feature type="transmembrane region" description="Helical" evidence="1">
    <location>
        <begin position="12"/>
        <end position="33"/>
    </location>
</feature>
<dbReference type="Pfam" id="PF09972">
    <property type="entry name" value="DUF2207"/>
    <property type="match status" value="1"/>
</dbReference>
<evidence type="ECO:0000313" key="4">
    <source>
        <dbReference type="EMBL" id="EJD65180.1"/>
    </source>
</evidence>
<keyword evidence="5" id="KW-1185">Reference proteome</keyword>
<dbReference type="OrthoDB" id="3223373at2"/>
<evidence type="ECO:0008006" key="6">
    <source>
        <dbReference type="Google" id="ProtNLM"/>
    </source>
</evidence>
<dbReference type="InterPro" id="IPR018702">
    <property type="entry name" value="DUF2207"/>
</dbReference>
<evidence type="ECO:0000256" key="1">
    <source>
        <dbReference type="SAM" id="Phobius"/>
    </source>
</evidence>
<sequence length="772" mass="83132">MGAVSRRRLGKAALVALAASVIVTLVGCIFLFVRARSASASNSDMTYTNMDYTAHIQSNGDLKVTEYVTVKLKDRGRTWRQLFQHFTLDSTQANDITDISVSSVTDNKVYSEKSYSDTDTNRISTVTWDSEAANSWYIAKTTSGGTPYGDYHSSEDAPAVSAPGSTPLTTEVELGWNIPVTTSGEYTYKLEMTFKNAVSQYKDAAKFQWSVIDDKNSLPVKHVQGHFYFPEGTAKSWAWYHFEGKSAKHRGEDNSLVFTAENVHPYQYLDIVAMYQNPHAECRRISDSSTVRQTISRETNSENRYNENRRREAVLTLVMLGAAAVLAVFLSLACVIAAFITFRKNRYTPTGDYYRDLPPVSPSLAARIYDDLADYTGESAKGKTRSRQVSALMLSLVSKKAIAVYPGTPSVYANLDLGTASNADIAQAFAGNEKSAAKGTFTFHLLPAATDPDSTAWASLNLSKTENALLKILYKASKKLRTDTFSSGELKAAISAHDVDNGTLRRFNSSLTSEYASARIKSTGGTAGLAALCIILGLAGFIEIFVLSQLFAPFAYYVVAGMVSLFFAVFAYQYGNIRKPTQKGEGYLRQIEGLRNYLRDFSNFKDRSVEDMVLWDRYLVYAAAFGMTEAVLRQLRDEISAFTSSGQLSDAAAMDAISTRWLWMPGYAWYGYYGGGSSGTMFGGQGAPDMSGFANDLGSAGFGGLGDFASAFGDSLGSVGDTISDAIQTIDSTSGSGSSGFGSGGWSSGGFSGGGGFGGGGGGGGGGSFGGR</sequence>
<dbReference type="InterPro" id="IPR048389">
    <property type="entry name" value="YciQ-like_C"/>
</dbReference>
<name>J0D5C7_9BIFI</name>
<keyword evidence="1" id="KW-1133">Transmembrane helix</keyword>
<evidence type="ECO:0000313" key="5">
    <source>
        <dbReference type="Proteomes" id="UP000006415"/>
    </source>
</evidence>
<comment type="caution">
    <text evidence="4">The sequence shown here is derived from an EMBL/GenBank/DDBJ whole genome shotgun (WGS) entry which is preliminary data.</text>
</comment>
<accession>J0D5C7</accession>
<evidence type="ECO:0000259" key="2">
    <source>
        <dbReference type="Pfam" id="PF09972"/>
    </source>
</evidence>
<proteinExistence type="predicted"/>
<dbReference type="EMBL" id="AGZS01000002">
    <property type="protein sequence ID" value="EJD65180.1"/>
    <property type="molecule type" value="Genomic_DNA"/>
</dbReference>
<organism evidence="4 5">
    <name type="scientific">Scardovia wiggsiae F0424</name>
    <dbReference type="NCBI Taxonomy" id="857290"/>
    <lineage>
        <taxon>Bacteria</taxon>
        <taxon>Bacillati</taxon>
        <taxon>Actinomycetota</taxon>
        <taxon>Actinomycetes</taxon>
        <taxon>Bifidobacteriales</taxon>
        <taxon>Bifidobacteriaceae</taxon>
        <taxon>Scardovia</taxon>
    </lineage>
</organism>
<dbReference type="Proteomes" id="UP000006415">
    <property type="component" value="Unassembled WGS sequence"/>
</dbReference>
<feature type="domain" description="DUF2207" evidence="2">
    <location>
        <begin position="48"/>
        <end position="274"/>
    </location>
</feature>
<dbReference type="RefSeq" id="WP_007147690.1">
    <property type="nucleotide sequence ID" value="NZ_AKCI01000001.1"/>
</dbReference>